<dbReference type="InterPro" id="IPR011992">
    <property type="entry name" value="EF-hand-dom_pair"/>
</dbReference>
<reference evidence="2 3" key="2">
    <citation type="submission" date="2024-07" db="EMBL/GenBank/DDBJ databases">
        <authorList>
            <person name="Akdeniz Z."/>
        </authorList>
    </citation>
    <scope>NUCLEOTIDE SEQUENCE [LARGE SCALE GENOMIC DNA]</scope>
</reference>
<evidence type="ECO:0000313" key="2">
    <source>
        <dbReference type="EMBL" id="CAL6048125.1"/>
    </source>
</evidence>
<reference evidence="1" key="1">
    <citation type="submission" date="2023-06" db="EMBL/GenBank/DDBJ databases">
        <authorList>
            <person name="Kurt Z."/>
        </authorList>
    </citation>
    <scope>NUCLEOTIDE SEQUENCE</scope>
</reference>
<protein>
    <submittedName>
        <fullName evidence="1">EF-hand domain pair</fullName>
    </submittedName>
    <submittedName>
        <fullName evidence="2">EF-hand_domain pair</fullName>
    </submittedName>
</protein>
<dbReference type="AlphaFoldDB" id="A0AA86QI85"/>
<name>A0AA86QI85_9EUKA</name>
<evidence type="ECO:0000313" key="1">
    <source>
        <dbReference type="EMBL" id="CAI9953734.1"/>
    </source>
</evidence>
<proteinExistence type="predicted"/>
<dbReference type="EMBL" id="CAXDID020000174">
    <property type="protein sequence ID" value="CAL6048125.1"/>
    <property type="molecule type" value="Genomic_DNA"/>
</dbReference>
<gene>
    <name evidence="1" type="ORF">HINF_LOCUS41379</name>
    <name evidence="2" type="ORF">HINF_LOCUS42538</name>
</gene>
<organism evidence="1">
    <name type="scientific">Hexamita inflata</name>
    <dbReference type="NCBI Taxonomy" id="28002"/>
    <lineage>
        <taxon>Eukaryota</taxon>
        <taxon>Metamonada</taxon>
        <taxon>Diplomonadida</taxon>
        <taxon>Hexamitidae</taxon>
        <taxon>Hexamitinae</taxon>
        <taxon>Hexamita</taxon>
    </lineage>
</organism>
<dbReference type="SUPFAM" id="SSF47473">
    <property type="entry name" value="EF-hand"/>
    <property type="match status" value="1"/>
</dbReference>
<dbReference type="Proteomes" id="UP001642409">
    <property type="component" value="Unassembled WGS sequence"/>
</dbReference>
<sequence>MQQQHILEMFNQLQQNDTVTQQQFIELLNQFLGLNVNQLILQNVCKLIKADQLIDYSQFDKLLYIFSSYNNDQKLAYFYALDNKTLLIGKTELFLIMEHIKIHLSQTALFKLFEMFSVDGALSPSSFLLLYDYVLKMTNMK</sequence>
<accession>A0AA86QI85</accession>
<evidence type="ECO:0000313" key="3">
    <source>
        <dbReference type="Proteomes" id="UP001642409"/>
    </source>
</evidence>
<dbReference type="Gene3D" id="1.10.238.10">
    <property type="entry name" value="EF-hand"/>
    <property type="match status" value="1"/>
</dbReference>
<comment type="caution">
    <text evidence="1">The sequence shown here is derived from an EMBL/GenBank/DDBJ whole genome shotgun (WGS) entry which is preliminary data.</text>
</comment>
<keyword evidence="3" id="KW-1185">Reference proteome</keyword>
<dbReference type="EMBL" id="CATOUU010000841">
    <property type="protein sequence ID" value="CAI9953734.1"/>
    <property type="molecule type" value="Genomic_DNA"/>
</dbReference>